<dbReference type="InterPro" id="IPR029058">
    <property type="entry name" value="AB_hydrolase_fold"/>
</dbReference>
<feature type="domain" description="Serine aminopeptidase S33" evidence="1">
    <location>
        <begin position="46"/>
        <end position="280"/>
    </location>
</feature>
<organism evidence="2 3">
    <name type="scientific">Stentor coeruleus</name>
    <dbReference type="NCBI Taxonomy" id="5963"/>
    <lineage>
        <taxon>Eukaryota</taxon>
        <taxon>Sar</taxon>
        <taxon>Alveolata</taxon>
        <taxon>Ciliophora</taxon>
        <taxon>Postciliodesmatophora</taxon>
        <taxon>Heterotrichea</taxon>
        <taxon>Heterotrichida</taxon>
        <taxon>Stentoridae</taxon>
        <taxon>Stentor</taxon>
    </lineage>
</organism>
<accession>A0A1R2BEA6</accession>
<reference evidence="2 3" key="1">
    <citation type="submission" date="2016-11" db="EMBL/GenBank/DDBJ databases">
        <title>The macronuclear genome of Stentor coeruleus: a giant cell with tiny introns.</title>
        <authorList>
            <person name="Slabodnick M."/>
            <person name="Ruby J.G."/>
            <person name="Reiff S.B."/>
            <person name="Swart E.C."/>
            <person name="Gosai S."/>
            <person name="Prabakaran S."/>
            <person name="Witkowska E."/>
            <person name="Larue G.E."/>
            <person name="Fisher S."/>
            <person name="Freeman R.M."/>
            <person name="Gunawardena J."/>
            <person name="Chu W."/>
            <person name="Stover N.A."/>
            <person name="Gregory B.D."/>
            <person name="Nowacki M."/>
            <person name="Derisi J."/>
            <person name="Roy S.W."/>
            <person name="Marshall W.F."/>
            <person name="Sood P."/>
        </authorList>
    </citation>
    <scope>NUCLEOTIDE SEQUENCE [LARGE SCALE GENOMIC DNA]</scope>
    <source>
        <strain evidence="2">WM001</strain>
    </source>
</reference>
<dbReference type="Gene3D" id="3.40.50.1820">
    <property type="entry name" value="alpha/beta hydrolase"/>
    <property type="match status" value="1"/>
</dbReference>
<protein>
    <recommendedName>
        <fullName evidence="1">Serine aminopeptidase S33 domain-containing protein</fullName>
    </recommendedName>
</protein>
<keyword evidence="3" id="KW-1185">Reference proteome</keyword>
<comment type="caution">
    <text evidence="2">The sequence shown here is derived from an EMBL/GenBank/DDBJ whole genome shotgun (WGS) entry which is preliminary data.</text>
</comment>
<dbReference type="Pfam" id="PF12146">
    <property type="entry name" value="Hydrolase_4"/>
    <property type="match status" value="1"/>
</dbReference>
<dbReference type="Proteomes" id="UP000187209">
    <property type="component" value="Unassembled WGS sequence"/>
</dbReference>
<evidence type="ECO:0000259" key="1">
    <source>
        <dbReference type="Pfam" id="PF12146"/>
    </source>
</evidence>
<dbReference type="InterPro" id="IPR022742">
    <property type="entry name" value="Hydrolase_4"/>
</dbReference>
<dbReference type="EMBL" id="MPUH01000710">
    <property type="protein sequence ID" value="OMJ75102.1"/>
    <property type="molecule type" value="Genomic_DNA"/>
</dbReference>
<name>A0A1R2BEA6_9CILI</name>
<dbReference type="PRINTS" id="PR00111">
    <property type="entry name" value="ABHYDROLASE"/>
</dbReference>
<dbReference type="InterPro" id="IPR000073">
    <property type="entry name" value="AB_hydrolase_1"/>
</dbReference>
<dbReference type="SUPFAM" id="SSF53474">
    <property type="entry name" value="alpha/beta-Hydrolases"/>
    <property type="match status" value="1"/>
</dbReference>
<evidence type="ECO:0000313" key="3">
    <source>
        <dbReference type="Proteomes" id="UP000187209"/>
    </source>
</evidence>
<sequence length="298" mass="33494">MAEEELIAKYSKTIPGISIMFPMENWMQFMTEDGIFLHTYRYPCSNPRGVAVFFHGMNSYTQPSGIIAKHLSLIGCETVGYDQRGHGKSGGLRGYVPSIEILVKDALDFIEEVEKLYRGLPMFLLGGSMGGTIVLNLSIRIPEKIAGVILINPAIGLHTNFECMLRCLTTCFSSCMPTVGVIKGDLSRSSKNTTLHKYMEENPFYYHGRVKIGTSSAILRAMKAIRDEYPKFTHRVLVIQGCDDFVTSVKRVNEFMKSISVQDKTLLMYPGLPHSILFEEAVIDISEKIKKWVDEKIS</sequence>
<dbReference type="AlphaFoldDB" id="A0A1R2BEA6"/>
<dbReference type="PANTHER" id="PTHR11614">
    <property type="entry name" value="PHOSPHOLIPASE-RELATED"/>
    <property type="match status" value="1"/>
</dbReference>
<dbReference type="InterPro" id="IPR051044">
    <property type="entry name" value="MAG_DAG_Lipase"/>
</dbReference>
<dbReference type="OrthoDB" id="2498029at2759"/>
<gene>
    <name evidence="2" type="ORF">SteCoe_25839</name>
</gene>
<proteinExistence type="predicted"/>
<evidence type="ECO:0000313" key="2">
    <source>
        <dbReference type="EMBL" id="OMJ75102.1"/>
    </source>
</evidence>